<dbReference type="SUPFAM" id="SSF57783">
    <property type="entry name" value="Zinc beta-ribbon"/>
    <property type="match status" value="1"/>
</dbReference>
<name>A0AAP2BIE5_KLEOX</name>
<dbReference type="Gene3D" id="3.30.65.10">
    <property type="entry name" value="Bacterial Topoisomerase I, domain 1"/>
    <property type="match status" value="1"/>
</dbReference>
<dbReference type="GO" id="GO:0005694">
    <property type="term" value="C:chromosome"/>
    <property type="evidence" value="ECO:0007669"/>
    <property type="project" value="InterPro"/>
</dbReference>
<gene>
    <name evidence="4" type="ORF">J7S78_13700</name>
</gene>
<dbReference type="GO" id="GO:0009307">
    <property type="term" value="P:DNA restriction-modification system"/>
    <property type="evidence" value="ECO:0007669"/>
    <property type="project" value="InterPro"/>
</dbReference>
<feature type="transmembrane region" description="Helical" evidence="1">
    <location>
        <begin position="146"/>
        <end position="164"/>
    </location>
</feature>
<dbReference type="InterPro" id="IPR052906">
    <property type="entry name" value="Type_IV_Methyl-Rstrct_Enzyme"/>
</dbReference>
<evidence type="ECO:0000313" key="5">
    <source>
        <dbReference type="Proteomes" id="UP000673434"/>
    </source>
</evidence>
<dbReference type="Pfam" id="PF04471">
    <property type="entry name" value="Mrr_cat"/>
    <property type="match status" value="1"/>
</dbReference>
<reference evidence="4 5" key="1">
    <citation type="submission" date="2021-03" db="EMBL/GenBank/DDBJ databases">
        <authorList>
            <person name="Stanton E."/>
        </authorList>
    </citation>
    <scope>NUCLEOTIDE SEQUENCE [LARGE SCALE GENOMIC DNA]</scope>
    <source>
        <strain evidence="4 5">2020EL-00037</strain>
    </source>
</reference>
<keyword evidence="1" id="KW-0812">Transmembrane</keyword>
<dbReference type="InterPro" id="IPR013498">
    <property type="entry name" value="Topo_IA_Znf"/>
</dbReference>
<evidence type="ECO:0000259" key="2">
    <source>
        <dbReference type="Pfam" id="PF01396"/>
    </source>
</evidence>
<feature type="transmembrane region" description="Helical" evidence="1">
    <location>
        <begin position="21"/>
        <end position="37"/>
    </location>
</feature>
<feature type="transmembrane region" description="Helical" evidence="1">
    <location>
        <begin position="43"/>
        <end position="66"/>
    </location>
</feature>
<dbReference type="Gene3D" id="3.40.1350.10">
    <property type="match status" value="1"/>
</dbReference>
<dbReference type="SUPFAM" id="SSF52980">
    <property type="entry name" value="Restriction endonuclease-like"/>
    <property type="match status" value="1"/>
</dbReference>
<evidence type="ECO:0000256" key="1">
    <source>
        <dbReference type="SAM" id="Phobius"/>
    </source>
</evidence>
<keyword evidence="1" id="KW-0472">Membrane</keyword>
<keyword evidence="4" id="KW-0378">Hydrolase</keyword>
<dbReference type="InterPro" id="IPR007560">
    <property type="entry name" value="Restrct_endonuc_IV_Mrr"/>
</dbReference>
<dbReference type="GO" id="GO:0003677">
    <property type="term" value="F:DNA binding"/>
    <property type="evidence" value="ECO:0007669"/>
    <property type="project" value="InterPro"/>
</dbReference>
<protein>
    <submittedName>
        <fullName evidence="4">Restriction endonuclease</fullName>
        <ecNumber evidence="4">3.1.21.-</ecNumber>
    </submittedName>
</protein>
<sequence>MGRKNQKFVAKPISGEKVMRQRFFGMSGLVIVLNIVFSDNIRVQLLTLGLMLVTTLLFTPAGRVLVGTWAKKEKWRTLNVPQKTVFFKFYVAIPVIAAALMIHTATYSRVVSDGVMSYVFPASEDISNSVMLTKLRGVMDTKLPNLFSSVALYFAYLFGIGSIVKNMQIGMSGKMIKRIRNSADARRILEQMTWDQFEKILRKFFESKGYKATLTNTGSDGGIDVALEKNGRREMVQAKHWKVNRVGVSIVREIYGVVQAERMNRGFIVTSGLFTEEAREFAVKVSGKIVLIDGNLLIEIIKGDSEFEKQTDATISSAISIEEKSCTMCGGQMVLRTANKKTFWGCSNYPECRNTHEV</sequence>
<dbReference type="PANTHER" id="PTHR30015:SF7">
    <property type="entry name" value="TYPE IV METHYL-DIRECTED RESTRICTION ENZYME ECOKMRR"/>
    <property type="match status" value="1"/>
</dbReference>
<dbReference type="GO" id="GO:0006265">
    <property type="term" value="P:DNA topological change"/>
    <property type="evidence" value="ECO:0007669"/>
    <property type="project" value="InterPro"/>
</dbReference>
<accession>A0AAP2BIE5</accession>
<feature type="transmembrane region" description="Helical" evidence="1">
    <location>
        <begin position="87"/>
        <end position="107"/>
    </location>
</feature>
<dbReference type="GO" id="GO:0003916">
    <property type="term" value="F:DNA topoisomerase activity"/>
    <property type="evidence" value="ECO:0007669"/>
    <property type="project" value="InterPro"/>
</dbReference>
<dbReference type="EMBL" id="JAGKON010000013">
    <property type="protein sequence ID" value="MBQ0600847.1"/>
    <property type="molecule type" value="Genomic_DNA"/>
</dbReference>
<keyword evidence="4" id="KW-0255">Endonuclease</keyword>
<dbReference type="InterPro" id="IPR011856">
    <property type="entry name" value="tRNA_endonuc-like_dom_sf"/>
</dbReference>
<dbReference type="InterPro" id="IPR011335">
    <property type="entry name" value="Restrct_endonuc-II-like"/>
</dbReference>
<organism evidence="4 5">
    <name type="scientific">Klebsiella oxytoca</name>
    <dbReference type="NCBI Taxonomy" id="571"/>
    <lineage>
        <taxon>Bacteria</taxon>
        <taxon>Pseudomonadati</taxon>
        <taxon>Pseudomonadota</taxon>
        <taxon>Gammaproteobacteria</taxon>
        <taxon>Enterobacterales</taxon>
        <taxon>Enterobacteriaceae</taxon>
        <taxon>Klebsiella/Raoultella group</taxon>
        <taxon>Klebsiella</taxon>
    </lineage>
</organism>
<evidence type="ECO:0000259" key="3">
    <source>
        <dbReference type="Pfam" id="PF04471"/>
    </source>
</evidence>
<feature type="domain" description="DNA topoisomerase type IA zn finger" evidence="2">
    <location>
        <begin position="325"/>
        <end position="356"/>
    </location>
</feature>
<dbReference type="PANTHER" id="PTHR30015">
    <property type="entry name" value="MRR RESTRICTION SYSTEM PROTEIN"/>
    <property type="match status" value="1"/>
</dbReference>
<keyword evidence="4" id="KW-0540">Nuclease</keyword>
<dbReference type="Proteomes" id="UP000673434">
    <property type="component" value="Unassembled WGS sequence"/>
</dbReference>
<evidence type="ECO:0000313" key="4">
    <source>
        <dbReference type="EMBL" id="MBQ0600847.1"/>
    </source>
</evidence>
<dbReference type="RefSeq" id="WP_210846251.1">
    <property type="nucleotide sequence ID" value="NZ_JAGKON010000013.1"/>
</dbReference>
<dbReference type="Pfam" id="PF01396">
    <property type="entry name" value="Zn_ribbon_Top1"/>
    <property type="match status" value="1"/>
</dbReference>
<comment type="caution">
    <text evidence="4">The sequence shown here is derived from an EMBL/GenBank/DDBJ whole genome shotgun (WGS) entry which is preliminary data.</text>
</comment>
<keyword evidence="5" id="KW-1185">Reference proteome</keyword>
<dbReference type="EC" id="3.1.21.-" evidence="4"/>
<dbReference type="AlphaFoldDB" id="A0AAP2BIE5"/>
<feature type="domain" description="Restriction endonuclease type IV Mrr" evidence="3">
    <location>
        <begin position="189"/>
        <end position="300"/>
    </location>
</feature>
<dbReference type="GO" id="GO:0015666">
    <property type="term" value="F:restriction endodeoxyribonuclease activity"/>
    <property type="evidence" value="ECO:0007669"/>
    <property type="project" value="TreeGrafter"/>
</dbReference>
<keyword evidence="1" id="KW-1133">Transmembrane helix</keyword>
<proteinExistence type="predicted"/>